<name>A0A6N2X1D4_BACOV</name>
<sequence>MHPAHHTGVLMLRVGFHHVRTLLHLCQGDGHVLLLHTAAGRKTEGKGLSAVHAVVDVLLTARALGCKGDVHVIFISPVGQPVARRVGGLQLHGHHGHLGRGRLHQRAVLVSCLRFHLYGIGSGILQVGRSVKGIALSGCNAHKLRIPELTDDGRTAFHDHAGFQVAVAVHRTATGSAHTYGVFHHKAAAQCQILRGGKSRTAAVRQVDVHHHLVIVRVLGKAHFLRALAALVVLLLDGHHVLGAVLAVLHIHVRHRTHHRIEHRSGCRRFRLAAHQFLGRGTV</sequence>
<dbReference type="EMBL" id="CACRTD010000059">
    <property type="protein sequence ID" value="VYT47901.1"/>
    <property type="molecule type" value="Genomic_DNA"/>
</dbReference>
<evidence type="ECO:0000256" key="1">
    <source>
        <dbReference type="SAM" id="Phobius"/>
    </source>
</evidence>
<keyword evidence="1" id="KW-0472">Membrane</keyword>
<dbReference type="AlphaFoldDB" id="A0A6N2X1D4"/>
<protein>
    <submittedName>
        <fullName evidence="2">Uncharacterized protein</fullName>
    </submittedName>
</protein>
<keyword evidence="1" id="KW-1133">Transmembrane helix</keyword>
<organism evidence="2">
    <name type="scientific">Bacteroides ovatus</name>
    <dbReference type="NCBI Taxonomy" id="28116"/>
    <lineage>
        <taxon>Bacteria</taxon>
        <taxon>Pseudomonadati</taxon>
        <taxon>Bacteroidota</taxon>
        <taxon>Bacteroidia</taxon>
        <taxon>Bacteroidales</taxon>
        <taxon>Bacteroidaceae</taxon>
        <taxon>Bacteroides</taxon>
    </lineage>
</organism>
<evidence type="ECO:0000313" key="2">
    <source>
        <dbReference type="EMBL" id="VYT47901.1"/>
    </source>
</evidence>
<proteinExistence type="predicted"/>
<feature type="transmembrane region" description="Helical" evidence="1">
    <location>
        <begin position="227"/>
        <end position="251"/>
    </location>
</feature>
<reference evidence="2" key="1">
    <citation type="submission" date="2019-11" db="EMBL/GenBank/DDBJ databases">
        <authorList>
            <person name="Feng L."/>
        </authorList>
    </citation>
    <scope>NUCLEOTIDE SEQUENCE</scope>
    <source>
        <strain evidence="2">BovatusLFYP28</strain>
    </source>
</reference>
<accession>A0A6N2X1D4</accession>
<gene>
    <name evidence="2" type="ORF">BOLFYP28_03805</name>
</gene>
<keyword evidence="1" id="KW-0812">Transmembrane</keyword>